<dbReference type="AlphaFoldDB" id="A0A5C1YRQ4"/>
<dbReference type="Pfam" id="PF00664">
    <property type="entry name" value="ABC_membrane"/>
    <property type="match status" value="1"/>
</dbReference>
<dbReference type="NCBIfam" id="TIGR02857">
    <property type="entry name" value="CydD"/>
    <property type="match status" value="1"/>
</dbReference>
<keyword evidence="2 7" id="KW-0812">Transmembrane</keyword>
<evidence type="ECO:0000313" key="11">
    <source>
        <dbReference type="Proteomes" id="UP000324536"/>
    </source>
</evidence>
<gene>
    <name evidence="10" type="primary">cydD</name>
    <name evidence="10" type="ORF">FLP30_08600</name>
</gene>
<dbReference type="GO" id="GO:0016887">
    <property type="term" value="F:ATP hydrolysis activity"/>
    <property type="evidence" value="ECO:0007669"/>
    <property type="project" value="InterPro"/>
</dbReference>
<dbReference type="PANTHER" id="PTHR24221">
    <property type="entry name" value="ATP-BINDING CASSETTE SUB-FAMILY B"/>
    <property type="match status" value="1"/>
</dbReference>
<dbReference type="PROSITE" id="PS50929">
    <property type="entry name" value="ABC_TM1F"/>
    <property type="match status" value="1"/>
</dbReference>
<dbReference type="InterPro" id="IPR003593">
    <property type="entry name" value="AAA+_ATPase"/>
</dbReference>
<feature type="transmembrane region" description="Helical" evidence="7">
    <location>
        <begin position="66"/>
        <end position="84"/>
    </location>
</feature>
<evidence type="ECO:0000256" key="4">
    <source>
        <dbReference type="ARBA" id="ARBA00022840"/>
    </source>
</evidence>
<dbReference type="PANTHER" id="PTHR24221:SF590">
    <property type="entry name" value="COMPONENT LINKED WITH THE ASSEMBLY OF CYTOCHROME' TRANSPORT TRANSMEMBRANE ATP-BINDING PROTEIN ABC TRANSPORTER CYDD-RELATED"/>
    <property type="match status" value="1"/>
</dbReference>
<evidence type="ECO:0000256" key="7">
    <source>
        <dbReference type="SAM" id="Phobius"/>
    </source>
</evidence>
<keyword evidence="6 7" id="KW-0472">Membrane</keyword>
<feature type="domain" description="ABC transporter" evidence="8">
    <location>
        <begin position="345"/>
        <end position="566"/>
    </location>
</feature>
<feature type="transmembrane region" description="Helical" evidence="7">
    <location>
        <begin position="21"/>
        <end position="46"/>
    </location>
</feature>
<dbReference type="InterPro" id="IPR011527">
    <property type="entry name" value="ABC1_TM_dom"/>
</dbReference>
<dbReference type="InterPro" id="IPR027417">
    <property type="entry name" value="P-loop_NTPase"/>
</dbReference>
<comment type="subcellular location">
    <subcellularLocation>
        <location evidence="1">Cell membrane</location>
        <topology evidence="1">Multi-pass membrane protein</topology>
    </subcellularLocation>
</comment>
<keyword evidence="5 7" id="KW-1133">Transmembrane helix</keyword>
<dbReference type="OrthoDB" id="5288404at2"/>
<dbReference type="RefSeq" id="WP_149279456.1">
    <property type="nucleotide sequence ID" value="NZ_CP043506.1"/>
</dbReference>
<reference evidence="10 11" key="1">
    <citation type="submission" date="2019-09" db="EMBL/GenBank/DDBJ databases">
        <title>Genome sequencing of strain KACC 21233.</title>
        <authorList>
            <person name="Heo J."/>
            <person name="Kim S.-J."/>
            <person name="Kim J.-S."/>
            <person name="Hong S.-B."/>
            <person name="Kwon S.-W."/>
        </authorList>
    </citation>
    <scope>NUCLEOTIDE SEQUENCE [LARGE SCALE GENOMIC DNA]</scope>
    <source>
        <strain evidence="10 11">KACC 21233</strain>
    </source>
</reference>
<evidence type="ECO:0000256" key="1">
    <source>
        <dbReference type="ARBA" id="ARBA00004651"/>
    </source>
</evidence>
<evidence type="ECO:0000256" key="3">
    <source>
        <dbReference type="ARBA" id="ARBA00022741"/>
    </source>
</evidence>
<dbReference type="EMBL" id="CP043506">
    <property type="protein sequence ID" value="QEO17780.1"/>
    <property type="molecule type" value="Genomic_DNA"/>
</dbReference>
<dbReference type="InterPro" id="IPR036640">
    <property type="entry name" value="ABC1_TM_sf"/>
</dbReference>
<organism evidence="10 11">
    <name type="scientific">Acetobacter vaccinii</name>
    <dbReference type="NCBI Taxonomy" id="2592655"/>
    <lineage>
        <taxon>Bacteria</taxon>
        <taxon>Pseudomonadati</taxon>
        <taxon>Pseudomonadota</taxon>
        <taxon>Alphaproteobacteria</taxon>
        <taxon>Acetobacterales</taxon>
        <taxon>Acetobacteraceae</taxon>
        <taxon>Acetobacter</taxon>
    </lineage>
</organism>
<evidence type="ECO:0000256" key="6">
    <source>
        <dbReference type="ARBA" id="ARBA00023136"/>
    </source>
</evidence>
<dbReference type="InterPro" id="IPR014216">
    <property type="entry name" value="ABC_transptr_CydD"/>
</dbReference>
<dbReference type="Gene3D" id="3.40.50.300">
    <property type="entry name" value="P-loop containing nucleotide triphosphate hydrolases"/>
    <property type="match status" value="1"/>
</dbReference>
<dbReference type="GO" id="GO:0005886">
    <property type="term" value="C:plasma membrane"/>
    <property type="evidence" value="ECO:0007669"/>
    <property type="project" value="UniProtKB-SubCell"/>
</dbReference>
<keyword evidence="4" id="KW-0067">ATP-binding</keyword>
<dbReference type="InterPro" id="IPR039421">
    <property type="entry name" value="Type_1_exporter"/>
</dbReference>
<dbReference type="SUPFAM" id="SSF90123">
    <property type="entry name" value="ABC transporter transmembrane region"/>
    <property type="match status" value="1"/>
</dbReference>
<feature type="transmembrane region" description="Helical" evidence="7">
    <location>
        <begin position="144"/>
        <end position="162"/>
    </location>
</feature>
<dbReference type="KEGG" id="acek:FLP30_08600"/>
<protein>
    <submittedName>
        <fullName evidence="10">Thiol reductant ABC exporter subunit CydD</fullName>
    </submittedName>
</protein>
<dbReference type="GO" id="GO:0042883">
    <property type="term" value="P:cysteine transport"/>
    <property type="evidence" value="ECO:0007669"/>
    <property type="project" value="InterPro"/>
</dbReference>
<accession>A0A5C1YRQ4</accession>
<evidence type="ECO:0000256" key="5">
    <source>
        <dbReference type="ARBA" id="ARBA00022989"/>
    </source>
</evidence>
<dbReference type="Pfam" id="PF00005">
    <property type="entry name" value="ABC_tran"/>
    <property type="match status" value="1"/>
</dbReference>
<evidence type="ECO:0000313" key="10">
    <source>
        <dbReference type="EMBL" id="QEO17780.1"/>
    </source>
</evidence>
<evidence type="ECO:0000256" key="2">
    <source>
        <dbReference type="ARBA" id="ARBA00022692"/>
    </source>
</evidence>
<name>A0A5C1YRQ4_9PROT</name>
<dbReference type="SMART" id="SM00382">
    <property type="entry name" value="AAA"/>
    <property type="match status" value="1"/>
</dbReference>
<sequence>MAGSTIHQQEGRKVAGLARRVRGWLLLSVALGGLSAVCLVVVFVGLAQLVDNAAFHGQVPSLSTQWVWVLLGCLAATITTQFLSDMAGTQAGLRVVSSVRQDALEHLAKAGPVATSRLPAGEVLTLLSDGVEALEPYFARYMPAAARMVVQPLLILAVVAGVDGWSLLILLCTGPLVPVFMVLVGYRAQALMDQQWVRMTLLGGGFLDALRGLKTLRLFGRTADSLERIARMADAHRKVTLSVMKVAFLTSASLEFFASLSIAMVAVVFGTRLLAGTADFRSAFLVLLLAPEYFMPLRNFSASYHARQNALASMTRLMDIFALPISPRQAEEGAQPLQSEAADKLCCDSVFASYDGQTAVLQNVTCCFARNRLTVLEGASGAGKSSLLAVVLGFLQPSAGHVAAYGRNGQALCVAGLRMAWVPQRPLLVFGTVADNLRLGAPDADTEALRRVAAQADALSFIMALPQGFDTPLGERGSKLSGGQVRRLALARALLRDPDVLVLDEPTAGLDPASALRVADAIRGCTIGRIVIAATHHSALTARADTVLHVSGGRVVQAPMPAVETVA</sequence>
<feature type="domain" description="ABC transmembrane type-1" evidence="9">
    <location>
        <begin position="26"/>
        <end position="309"/>
    </location>
</feature>
<evidence type="ECO:0000259" key="8">
    <source>
        <dbReference type="PROSITE" id="PS50893"/>
    </source>
</evidence>
<feature type="transmembrane region" description="Helical" evidence="7">
    <location>
        <begin position="168"/>
        <end position="186"/>
    </location>
</feature>
<feature type="transmembrane region" description="Helical" evidence="7">
    <location>
        <begin position="246"/>
        <end position="268"/>
    </location>
</feature>
<proteinExistence type="predicted"/>
<dbReference type="SUPFAM" id="SSF52540">
    <property type="entry name" value="P-loop containing nucleoside triphosphate hydrolases"/>
    <property type="match status" value="1"/>
</dbReference>
<dbReference type="Proteomes" id="UP000324536">
    <property type="component" value="Chromosome"/>
</dbReference>
<evidence type="ECO:0000259" key="9">
    <source>
        <dbReference type="PROSITE" id="PS50929"/>
    </source>
</evidence>
<dbReference type="Gene3D" id="1.20.1560.10">
    <property type="entry name" value="ABC transporter type 1, transmembrane domain"/>
    <property type="match status" value="1"/>
</dbReference>
<dbReference type="InterPro" id="IPR003439">
    <property type="entry name" value="ABC_transporter-like_ATP-bd"/>
</dbReference>
<keyword evidence="11" id="KW-1185">Reference proteome</keyword>
<dbReference type="GO" id="GO:0005524">
    <property type="term" value="F:ATP binding"/>
    <property type="evidence" value="ECO:0007669"/>
    <property type="project" value="UniProtKB-KW"/>
</dbReference>
<dbReference type="CDD" id="cd18584">
    <property type="entry name" value="ABC_6TM_AarD_CydD"/>
    <property type="match status" value="1"/>
</dbReference>
<dbReference type="GO" id="GO:0140359">
    <property type="term" value="F:ABC-type transporter activity"/>
    <property type="evidence" value="ECO:0007669"/>
    <property type="project" value="InterPro"/>
</dbReference>
<keyword evidence="3" id="KW-0547">Nucleotide-binding</keyword>
<dbReference type="PROSITE" id="PS50893">
    <property type="entry name" value="ABC_TRANSPORTER_2"/>
    <property type="match status" value="1"/>
</dbReference>